<dbReference type="Proteomes" id="UP000248079">
    <property type="component" value="Unassembled WGS sequence"/>
</dbReference>
<dbReference type="RefSeq" id="WP_110359988.1">
    <property type="nucleotide sequence ID" value="NZ_QFLI01000002.1"/>
</dbReference>
<sequence length="203" mass="23461">MVKDIQQIIENLLNFYDFRGKVIVSVGAGGGQFIEYAQVAKHVIAIDNNENALKQLEENLLKKGLSEKFTLIHSDFSKLRAKGDVVLFEFCLHEMNEPKNMLKHARSIGKDIVIADHGLNSEWAYIADETTKAQNSWGKVMEDSIHKLVTHKAEQYFEDYEHLYEKVKVQGENSIYRIEKFKGCREFIIPMEYTFALLKDENN</sequence>
<dbReference type="Pfam" id="PF13649">
    <property type="entry name" value="Methyltransf_25"/>
    <property type="match status" value="1"/>
</dbReference>
<dbReference type="Gene3D" id="3.40.50.150">
    <property type="entry name" value="Vaccinia Virus protein VP39"/>
    <property type="match status" value="1"/>
</dbReference>
<evidence type="ECO:0000313" key="2">
    <source>
        <dbReference type="EMBL" id="PXY02355.1"/>
    </source>
</evidence>
<evidence type="ECO:0000259" key="1">
    <source>
        <dbReference type="Pfam" id="PF13649"/>
    </source>
</evidence>
<dbReference type="InterPro" id="IPR041698">
    <property type="entry name" value="Methyltransf_25"/>
</dbReference>
<protein>
    <recommendedName>
        <fullName evidence="1">Methyltransferase domain-containing protein</fullName>
    </recommendedName>
</protein>
<organism evidence="2 3">
    <name type="scientific">Marinifilum breve</name>
    <dbReference type="NCBI Taxonomy" id="2184082"/>
    <lineage>
        <taxon>Bacteria</taxon>
        <taxon>Pseudomonadati</taxon>
        <taxon>Bacteroidota</taxon>
        <taxon>Bacteroidia</taxon>
        <taxon>Marinilabiliales</taxon>
        <taxon>Marinifilaceae</taxon>
    </lineage>
</organism>
<feature type="domain" description="Methyltransferase" evidence="1">
    <location>
        <begin position="23"/>
        <end position="107"/>
    </location>
</feature>
<dbReference type="OrthoDB" id="1118662at2"/>
<evidence type="ECO:0000313" key="3">
    <source>
        <dbReference type="Proteomes" id="UP000248079"/>
    </source>
</evidence>
<keyword evidence="3" id="KW-1185">Reference proteome</keyword>
<dbReference type="EMBL" id="QFLI01000002">
    <property type="protein sequence ID" value="PXY02355.1"/>
    <property type="molecule type" value="Genomic_DNA"/>
</dbReference>
<dbReference type="InterPro" id="IPR029063">
    <property type="entry name" value="SAM-dependent_MTases_sf"/>
</dbReference>
<accession>A0A2V4A0E9</accession>
<comment type="caution">
    <text evidence="2">The sequence shown here is derived from an EMBL/GenBank/DDBJ whole genome shotgun (WGS) entry which is preliminary data.</text>
</comment>
<dbReference type="AlphaFoldDB" id="A0A2V4A0E9"/>
<dbReference type="SUPFAM" id="SSF53335">
    <property type="entry name" value="S-adenosyl-L-methionine-dependent methyltransferases"/>
    <property type="match status" value="1"/>
</dbReference>
<dbReference type="CDD" id="cd02440">
    <property type="entry name" value="AdoMet_MTases"/>
    <property type="match status" value="1"/>
</dbReference>
<gene>
    <name evidence="2" type="ORF">DF185_06825</name>
</gene>
<reference evidence="2 3" key="1">
    <citation type="submission" date="2018-05" db="EMBL/GenBank/DDBJ databases">
        <title>Marinifilum breve JC075T sp. nov., a marine bacterium isolated from Yongle Blue Hole in the South China Sea.</title>
        <authorList>
            <person name="Fu T."/>
        </authorList>
    </citation>
    <scope>NUCLEOTIDE SEQUENCE [LARGE SCALE GENOMIC DNA]</scope>
    <source>
        <strain evidence="2 3">JC075</strain>
    </source>
</reference>
<name>A0A2V4A0E9_9BACT</name>
<proteinExistence type="predicted"/>